<dbReference type="PANTHER" id="PTHR35869:SF1">
    <property type="entry name" value="OUTER-MEMBRANE LIPOPROTEIN CARRIER PROTEIN"/>
    <property type="match status" value="1"/>
</dbReference>
<dbReference type="PANTHER" id="PTHR35869">
    <property type="entry name" value="OUTER-MEMBRANE LIPOPROTEIN CARRIER PROTEIN"/>
    <property type="match status" value="1"/>
</dbReference>
<proteinExistence type="predicted"/>
<dbReference type="EMBL" id="JACIGI010000019">
    <property type="protein sequence ID" value="MBB4286681.1"/>
    <property type="molecule type" value="Genomic_DNA"/>
</dbReference>
<sequence length="225" mass="24995">MPQFTRRAWLRHAVAALAVLALVPPAVAPAPAQAQDGRLNPYLMTTQEAVLLKQAAAYLNDIQSMRARFTQTSSSGNYAKGTVYMRRPGRMRIEYDPPAEVLVVANGSYVIYEDGELDQVSYIGLGDTPLGILLREQVEFTDPAITVTGMRQRGGLLEIDLVETEEPGQGTLTLVFSTGPMELRQWKVRDAQNIEVTVTLITPRFGVDLDRELFTYTERSGFSRN</sequence>
<dbReference type="InterPro" id="IPR006311">
    <property type="entry name" value="TAT_signal"/>
</dbReference>
<dbReference type="PROSITE" id="PS51318">
    <property type="entry name" value="TAT"/>
    <property type="match status" value="1"/>
</dbReference>
<gene>
    <name evidence="3" type="ORF">GGD88_002416</name>
</gene>
<dbReference type="InterPro" id="IPR004564">
    <property type="entry name" value="OM_lipoprot_carrier_LolA-like"/>
</dbReference>
<accession>A0A7W6WKT4</accession>
<keyword evidence="1 2" id="KW-0732">Signal</keyword>
<dbReference type="SUPFAM" id="SSF89392">
    <property type="entry name" value="Prokaryotic lipoproteins and lipoprotein localization factors"/>
    <property type="match status" value="1"/>
</dbReference>
<dbReference type="Gene3D" id="2.50.20.10">
    <property type="entry name" value="Lipoprotein localisation LolA/LolB/LppX"/>
    <property type="match status" value="1"/>
</dbReference>
<protein>
    <submittedName>
        <fullName evidence="3">Outer membrane lipoprotein-sorting protein</fullName>
    </submittedName>
</protein>
<keyword evidence="3" id="KW-0449">Lipoprotein</keyword>
<dbReference type="InterPro" id="IPR029046">
    <property type="entry name" value="LolA/LolB/LppX"/>
</dbReference>
<comment type="caution">
    <text evidence="3">The sequence shown here is derived from an EMBL/GenBank/DDBJ whole genome shotgun (WGS) entry which is preliminary data.</text>
</comment>
<evidence type="ECO:0000313" key="4">
    <source>
        <dbReference type="Proteomes" id="UP000555728"/>
    </source>
</evidence>
<dbReference type="CDD" id="cd16325">
    <property type="entry name" value="LolA"/>
    <property type="match status" value="1"/>
</dbReference>
<evidence type="ECO:0000256" key="2">
    <source>
        <dbReference type="SAM" id="SignalP"/>
    </source>
</evidence>
<organism evidence="3 4">
    <name type="scientific">Roseospira goensis</name>
    <dbReference type="NCBI Taxonomy" id="391922"/>
    <lineage>
        <taxon>Bacteria</taxon>
        <taxon>Pseudomonadati</taxon>
        <taxon>Pseudomonadota</taxon>
        <taxon>Alphaproteobacteria</taxon>
        <taxon>Rhodospirillales</taxon>
        <taxon>Rhodospirillaceae</taxon>
        <taxon>Roseospira</taxon>
    </lineage>
</organism>
<evidence type="ECO:0000313" key="3">
    <source>
        <dbReference type="EMBL" id="MBB4286681.1"/>
    </source>
</evidence>
<feature type="signal peptide" evidence="2">
    <location>
        <begin position="1"/>
        <end position="34"/>
    </location>
</feature>
<dbReference type="RefSeq" id="WP_246423720.1">
    <property type="nucleotide sequence ID" value="NZ_JACIGI010000019.1"/>
</dbReference>
<dbReference type="Proteomes" id="UP000555728">
    <property type="component" value="Unassembled WGS sequence"/>
</dbReference>
<evidence type="ECO:0000256" key="1">
    <source>
        <dbReference type="ARBA" id="ARBA00022729"/>
    </source>
</evidence>
<name>A0A7W6WKT4_9PROT</name>
<keyword evidence="4" id="KW-1185">Reference proteome</keyword>
<feature type="chain" id="PRO_5031332383" evidence="2">
    <location>
        <begin position="35"/>
        <end position="225"/>
    </location>
</feature>
<reference evidence="3 4" key="1">
    <citation type="submission" date="2020-08" db="EMBL/GenBank/DDBJ databases">
        <title>Genome sequencing of Purple Non-Sulfur Bacteria from various extreme environments.</title>
        <authorList>
            <person name="Mayer M."/>
        </authorList>
    </citation>
    <scope>NUCLEOTIDE SEQUENCE [LARGE SCALE GENOMIC DNA]</scope>
    <source>
        <strain evidence="3 4">JA135</strain>
    </source>
</reference>
<dbReference type="Pfam" id="PF03548">
    <property type="entry name" value="LolA"/>
    <property type="match status" value="1"/>
</dbReference>
<dbReference type="AlphaFoldDB" id="A0A7W6WKT4"/>